<proteinExistence type="predicted"/>
<keyword evidence="3" id="KW-1185">Reference proteome</keyword>
<comment type="caution">
    <text evidence="2">The sequence shown here is derived from an EMBL/GenBank/DDBJ whole genome shotgun (WGS) entry which is preliminary data.</text>
</comment>
<organism evidence="2 3">
    <name type="scientific">Prauserella isguenensis</name>
    <dbReference type="NCBI Taxonomy" id="1470180"/>
    <lineage>
        <taxon>Bacteria</taxon>
        <taxon>Bacillati</taxon>
        <taxon>Actinomycetota</taxon>
        <taxon>Actinomycetes</taxon>
        <taxon>Pseudonocardiales</taxon>
        <taxon>Pseudonocardiaceae</taxon>
        <taxon>Prauserella</taxon>
    </lineage>
</organism>
<dbReference type="EMBL" id="JACHWU010000011">
    <property type="protein sequence ID" value="MBB3053522.1"/>
    <property type="molecule type" value="Genomic_DNA"/>
</dbReference>
<feature type="compositionally biased region" description="Basic and acidic residues" evidence="1">
    <location>
        <begin position="234"/>
        <end position="249"/>
    </location>
</feature>
<gene>
    <name evidence="2" type="ORF">FHS23_004576</name>
</gene>
<reference evidence="2 3" key="1">
    <citation type="submission" date="2020-08" db="EMBL/GenBank/DDBJ databases">
        <title>Genomic Encyclopedia of Type Strains, Phase III (KMG-III): the genomes of soil and plant-associated and newly described type strains.</title>
        <authorList>
            <person name="Whitman W."/>
        </authorList>
    </citation>
    <scope>NUCLEOTIDE SEQUENCE [LARGE SCALE GENOMIC DNA]</scope>
    <source>
        <strain evidence="2 3">CECT 8577</strain>
    </source>
</reference>
<feature type="region of interest" description="Disordered" evidence="1">
    <location>
        <begin position="157"/>
        <end position="176"/>
    </location>
</feature>
<evidence type="ECO:0000256" key="1">
    <source>
        <dbReference type="SAM" id="MobiDB-lite"/>
    </source>
</evidence>
<dbReference type="Proteomes" id="UP000550714">
    <property type="component" value="Unassembled WGS sequence"/>
</dbReference>
<evidence type="ECO:0000313" key="3">
    <source>
        <dbReference type="Proteomes" id="UP000550714"/>
    </source>
</evidence>
<feature type="region of interest" description="Disordered" evidence="1">
    <location>
        <begin position="389"/>
        <end position="410"/>
    </location>
</feature>
<sequence length="440" mass="47099">MTRPDSTTHVDDIEVALENTPRGVQIDTWIPACLLLDPPRQSNGKPHPSPEKVWPVVYQLLASTANAHGDARVTVTRSAIAHWAGYSRYDKAAWIVQWLQRIGFLTVYRHYTHGKGGGGRTRDSFTVRLDPPENYRGPTHTGELAAAYADPEAWGSIWTEDPESAGQGQHPLQGVKPEKVLPPTEGKALKTAGQGQNPLWGVKPEKVLPPTEGKALKTAGQGQNPLQGVFPRARRSESDLLSEERRGDQTEPVPGGAAEPPATGKDEHDVAAAEIVEAAPWDRVATRLGSAVSASQLDVDQMTGRIAERLRDGSVTVVQARQVIAAALEEARHKPVAYVAGAFGAGQLSSWRARVSRVVLAQPSTSGEQISADVVDSDSDSLASADAAESLPECEECGTPQGGSVKGRFRRDENGRMVRDAEGHHVPCACVGGPAVWHAA</sequence>
<dbReference type="AlphaFoldDB" id="A0A839S812"/>
<accession>A0A839S812</accession>
<feature type="region of interest" description="Disordered" evidence="1">
    <location>
        <begin position="183"/>
        <end position="267"/>
    </location>
</feature>
<feature type="compositionally biased region" description="Low complexity" evidence="1">
    <location>
        <begin position="250"/>
        <end position="263"/>
    </location>
</feature>
<evidence type="ECO:0000313" key="2">
    <source>
        <dbReference type="EMBL" id="MBB3053522.1"/>
    </source>
</evidence>
<name>A0A839S812_9PSEU</name>
<protein>
    <submittedName>
        <fullName evidence="2">Uncharacterized protein</fullName>
    </submittedName>
</protein>
<dbReference type="RefSeq" id="WP_183659408.1">
    <property type="nucleotide sequence ID" value="NZ_JACHWU010000011.1"/>
</dbReference>